<feature type="transmembrane region" description="Helical" evidence="1">
    <location>
        <begin position="39"/>
        <end position="61"/>
    </location>
</feature>
<evidence type="ECO:0000256" key="1">
    <source>
        <dbReference type="SAM" id="Phobius"/>
    </source>
</evidence>
<dbReference type="NCBIfam" id="TIGR02532">
    <property type="entry name" value="IV_pilin_GFxxxE"/>
    <property type="match status" value="1"/>
</dbReference>
<dbReference type="SUPFAM" id="SSF54523">
    <property type="entry name" value="Pili subunits"/>
    <property type="match status" value="1"/>
</dbReference>
<keyword evidence="1" id="KW-0472">Membrane</keyword>
<reference evidence="2" key="1">
    <citation type="journal article" date="2014" name="Front. Microbiol.">
        <title>High frequency of phylogenetically diverse reductive dehalogenase-homologous genes in deep subseafloor sedimentary metagenomes.</title>
        <authorList>
            <person name="Kawai M."/>
            <person name="Futagami T."/>
            <person name="Toyoda A."/>
            <person name="Takaki Y."/>
            <person name="Nishi S."/>
            <person name="Hori S."/>
            <person name="Arai W."/>
            <person name="Tsubouchi T."/>
            <person name="Morono Y."/>
            <person name="Uchiyama I."/>
            <person name="Ito T."/>
            <person name="Fujiyama A."/>
            <person name="Inagaki F."/>
            <person name="Takami H."/>
        </authorList>
    </citation>
    <scope>NUCLEOTIDE SEQUENCE</scope>
    <source>
        <strain evidence="2">Expedition CK06-06</strain>
    </source>
</reference>
<dbReference type="InterPro" id="IPR012902">
    <property type="entry name" value="N_methyl_site"/>
</dbReference>
<dbReference type="EMBL" id="BARU01038563">
    <property type="protein sequence ID" value="GAH86005.1"/>
    <property type="molecule type" value="Genomic_DNA"/>
</dbReference>
<protein>
    <recommendedName>
        <fullName evidence="3">Type II secretion system protein GspG C-terminal domain-containing protein</fullName>
    </recommendedName>
</protein>
<keyword evidence="1" id="KW-1133">Transmembrane helix</keyword>
<evidence type="ECO:0008006" key="3">
    <source>
        <dbReference type="Google" id="ProtNLM"/>
    </source>
</evidence>
<dbReference type="Pfam" id="PF07963">
    <property type="entry name" value="N_methyl"/>
    <property type="match status" value="1"/>
</dbReference>
<sequence length="185" mass="21378">ILIFIETGIIKINFNSFKREPASMSKLFPRAKGFTLTEMLVTLTILAILAAAVMPLAKTAIRREREIELRRNLRIIREAIDAYKKLADEKKIDVEEDTEGYPPDLETLVEGVELKVQEEGEEDSDTKIMKFLRRIPIDPMIKSHEWGLRSYQDEPDSDVWGGENIYDIYTRNPGTALDGTKYREW</sequence>
<evidence type="ECO:0000313" key="2">
    <source>
        <dbReference type="EMBL" id="GAH86005.1"/>
    </source>
</evidence>
<dbReference type="Gene3D" id="3.30.700.10">
    <property type="entry name" value="Glycoprotein, Type 4 Pilin"/>
    <property type="match status" value="1"/>
</dbReference>
<dbReference type="InterPro" id="IPR045584">
    <property type="entry name" value="Pilin-like"/>
</dbReference>
<comment type="caution">
    <text evidence="2">The sequence shown here is derived from an EMBL/GenBank/DDBJ whole genome shotgun (WGS) entry which is preliminary data.</text>
</comment>
<accession>X1JXC6</accession>
<organism evidence="2">
    <name type="scientific">marine sediment metagenome</name>
    <dbReference type="NCBI Taxonomy" id="412755"/>
    <lineage>
        <taxon>unclassified sequences</taxon>
        <taxon>metagenomes</taxon>
        <taxon>ecological metagenomes</taxon>
    </lineage>
</organism>
<proteinExistence type="predicted"/>
<dbReference type="AlphaFoldDB" id="X1JXC6"/>
<gene>
    <name evidence="2" type="ORF">S03H2_59914</name>
</gene>
<keyword evidence="1" id="KW-0812">Transmembrane</keyword>
<feature type="non-terminal residue" evidence="2">
    <location>
        <position position="1"/>
    </location>
</feature>
<name>X1JXC6_9ZZZZ</name>